<dbReference type="Pfam" id="PF06226">
    <property type="entry name" value="DUF1007"/>
    <property type="match status" value="1"/>
</dbReference>
<dbReference type="AlphaFoldDB" id="A0A4P8YRB1"/>
<sequence length="216" mass="24200">MMDITKSGRCSALALTLLALSAGAFGHPHSFITLESQMVVENDALAGLAMRWTMDEMTSADLLYDAGGAAPDSPVWKKLAAEVMANVLGQHYFTEFWHGDRKVTFSNLPRDYRLAREGNKAVLFFTLPLAHPQPLAGQRYRFTTFDPTYYVDMRYDNANSLTLPEALRQRCKLNLNTPEPDAKLQAWALSLDKEDAPPQEMELGKHFAQQVTLTCQ</sequence>
<dbReference type="Proteomes" id="UP000302163">
    <property type="component" value="Chromosome"/>
</dbReference>
<evidence type="ECO:0000313" key="2">
    <source>
        <dbReference type="EMBL" id="QCT22404.1"/>
    </source>
</evidence>
<dbReference type="OrthoDB" id="5781652at2"/>
<accession>A0A4P8YRB1</accession>
<feature type="chain" id="PRO_5020440047" evidence="1">
    <location>
        <begin position="27"/>
        <end position="216"/>
    </location>
</feature>
<dbReference type="EMBL" id="CP040428">
    <property type="protein sequence ID" value="QCT22404.1"/>
    <property type="molecule type" value="Genomic_DNA"/>
</dbReference>
<evidence type="ECO:0000256" key="1">
    <source>
        <dbReference type="SAM" id="SignalP"/>
    </source>
</evidence>
<feature type="signal peptide" evidence="1">
    <location>
        <begin position="1"/>
        <end position="26"/>
    </location>
</feature>
<gene>
    <name evidence="2" type="ORF">FEM41_23530</name>
</gene>
<proteinExistence type="predicted"/>
<evidence type="ECO:0000313" key="3">
    <source>
        <dbReference type="Proteomes" id="UP000302163"/>
    </source>
</evidence>
<dbReference type="PIRSF" id="PIRSF008159">
    <property type="entry name" value="UCP008159_ABC"/>
    <property type="match status" value="1"/>
</dbReference>
<protein>
    <submittedName>
        <fullName evidence="2">DUF1007 family protein</fullName>
    </submittedName>
</protein>
<dbReference type="InterPro" id="IPR010412">
    <property type="entry name" value="DUF1007"/>
</dbReference>
<dbReference type="KEGG" id="izh:FEM41_23530"/>
<keyword evidence="3" id="KW-1185">Reference proteome</keyword>
<name>A0A4P8YRB1_9ENTR</name>
<reference evidence="2 3" key="1">
    <citation type="submission" date="2019-05" db="EMBL/GenBank/DDBJ databases">
        <title>Complete genome sequence of Izhakiella calystegiae KSNA2, an endophyte isolated from beach morning glory (Calystegia soldanella).</title>
        <authorList>
            <person name="Jiang L."/>
            <person name="Jeong J.C."/>
            <person name="Kim C.Y."/>
            <person name="Kim D.H."/>
            <person name="Kim S.W."/>
            <person name="Lee j."/>
        </authorList>
    </citation>
    <scope>NUCLEOTIDE SEQUENCE [LARGE SCALE GENOMIC DNA]</scope>
    <source>
        <strain evidence="2 3">KSNA2</strain>
    </source>
</reference>
<keyword evidence="1" id="KW-0732">Signal</keyword>
<organism evidence="2 3">
    <name type="scientific">Jejubacter calystegiae</name>
    <dbReference type="NCBI Taxonomy" id="2579935"/>
    <lineage>
        <taxon>Bacteria</taxon>
        <taxon>Pseudomonadati</taxon>
        <taxon>Pseudomonadota</taxon>
        <taxon>Gammaproteobacteria</taxon>
        <taxon>Enterobacterales</taxon>
        <taxon>Enterobacteriaceae</taxon>
        <taxon>Jejubacter</taxon>
    </lineage>
</organism>
<dbReference type="InterPro" id="IPR016537">
    <property type="entry name" value="UCP008159_ABC"/>
</dbReference>